<dbReference type="GO" id="GO:0042276">
    <property type="term" value="P:error-prone translesion synthesis"/>
    <property type="evidence" value="ECO:0007669"/>
    <property type="project" value="TreeGrafter"/>
</dbReference>
<dbReference type="GO" id="GO:0005634">
    <property type="term" value="C:nucleus"/>
    <property type="evidence" value="ECO:0007669"/>
    <property type="project" value="UniProtKB-SubCell"/>
</dbReference>
<dbReference type="GO" id="GO:0006281">
    <property type="term" value="P:DNA repair"/>
    <property type="evidence" value="ECO:0007669"/>
    <property type="project" value="UniProtKB-KW"/>
</dbReference>
<dbReference type="InterPro" id="IPR036775">
    <property type="entry name" value="DNA_pol_Y-fam_lit_finger_sf"/>
</dbReference>
<feature type="region of interest" description="Disordered" evidence="7">
    <location>
        <begin position="457"/>
        <end position="477"/>
    </location>
</feature>
<dbReference type="Pfam" id="PF11799">
    <property type="entry name" value="IMS_C"/>
    <property type="match status" value="1"/>
</dbReference>
<keyword evidence="5" id="KW-0234">DNA repair</keyword>
<dbReference type="PANTHER" id="PTHR45873:SF1">
    <property type="entry name" value="DNA POLYMERASE ETA"/>
    <property type="match status" value="1"/>
</dbReference>
<dbReference type="Proteomes" id="UP000541444">
    <property type="component" value="Unassembled WGS sequence"/>
</dbReference>
<accession>A0A7J7L1S1</accession>
<evidence type="ECO:0000256" key="2">
    <source>
        <dbReference type="ARBA" id="ARBA00022679"/>
    </source>
</evidence>
<proteinExistence type="predicted"/>
<reference evidence="9 10" key="1">
    <citation type="journal article" date="2020" name="IScience">
        <title>Genome Sequencing of the Endangered Kingdonia uniflora (Circaeasteraceae, Ranunculales) Reveals Potential Mechanisms of Evolutionary Specialization.</title>
        <authorList>
            <person name="Sun Y."/>
            <person name="Deng T."/>
            <person name="Zhang A."/>
            <person name="Moore M.J."/>
            <person name="Landis J.B."/>
            <person name="Lin N."/>
            <person name="Zhang H."/>
            <person name="Zhang X."/>
            <person name="Huang J."/>
            <person name="Zhang X."/>
            <person name="Sun H."/>
            <person name="Wang H."/>
        </authorList>
    </citation>
    <scope>NUCLEOTIDE SEQUENCE [LARGE SCALE GENOMIC DNA]</scope>
    <source>
        <strain evidence="9">TB1705</strain>
        <tissue evidence="9">Leaf</tissue>
    </source>
</reference>
<keyword evidence="10" id="KW-1185">Reference proteome</keyword>
<evidence type="ECO:0000256" key="3">
    <source>
        <dbReference type="ARBA" id="ARBA00022723"/>
    </source>
</evidence>
<dbReference type="SUPFAM" id="SSF100879">
    <property type="entry name" value="Lesion bypass DNA polymerase (Y-family), little finger domain"/>
    <property type="match status" value="1"/>
</dbReference>
<feature type="domain" description="DNA polymerase Y-family little finger" evidence="8">
    <location>
        <begin position="6"/>
        <end position="112"/>
    </location>
</feature>
<dbReference type="Gene3D" id="3.30.1490.100">
    <property type="entry name" value="DNA polymerase, Y-family, little finger domain"/>
    <property type="match status" value="1"/>
</dbReference>
<evidence type="ECO:0000313" key="9">
    <source>
        <dbReference type="EMBL" id="KAF6136576.1"/>
    </source>
</evidence>
<keyword evidence="6" id="KW-0539">Nucleus</keyword>
<organism evidence="9 10">
    <name type="scientific">Kingdonia uniflora</name>
    <dbReference type="NCBI Taxonomy" id="39325"/>
    <lineage>
        <taxon>Eukaryota</taxon>
        <taxon>Viridiplantae</taxon>
        <taxon>Streptophyta</taxon>
        <taxon>Embryophyta</taxon>
        <taxon>Tracheophyta</taxon>
        <taxon>Spermatophyta</taxon>
        <taxon>Magnoliopsida</taxon>
        <taxon>Ranunculales</taxon>
        <taxon>Circaeasteraceae</taxon>
        <taxon>Kingdonia</taxon>
    </lineage>
</organism>
<dbReference type="AlphaFoldDB" id="A0A7J7L1S1"/>
<keyword evidence="4" id="KW-0227">DNA damage</keyword>
<comment type="subcellular location">
    <subcellularLocation>
        <location evidence="1">Nucleus</location>
    </subcellularLocation>
</comment>
<feature type="region of interest" description="Disordered" evidence="7">
    <location>
        <begin position="391"/>
        <end position="415"/>
    </location>
</feature>
<evidence type="ECO:0000256" key="5">
    <source>
        <dbReference type="ARBA" id="ARBA00023204"/>
    </source>
</evidence>
<gene>
    <name evidence="9" type="ORF">GIB67_016032</name>
</gene>
<evidence type="ECO:0000313" key="10">
    <source>
        <dbReference type="Proteomes" id="UP000541444"/>
    </source>
</evidence>
<dbReference type="GO" id="GO:0035861">
    <property type="term" value="C:site of double-strand break"/>
    <property type="evidence" value="ECO:0007669"/>
    <property type="project" value="TreeGrafter"/>
</dbReference>
<evidence type="ECO:0000256" key="7">
    <source>
        <dbReference type="SAM" id="MobiDB-lite"/>
    </source>
</evidence>
<feature type="compositionally biased region" description="Polar residues" evidence="7">
    <location>
        <begin position="398"/>
        <end position="415"/>
    </location>
</feature>
<evidence type="ECO:0000256" key="6">
    <source>
        <dbReference type="ARBA" id="ARBA00023242"/>
    </source>
</evidence>
<dbReference type="GO" id="GO:0005657">
    <property type="term" value="C:replication fork"/>
    <property type="evidence" value="ECO:0007669"/>
    <property type="project" value="TreeGrafter"/>
</dbReference>
<dbReference type="EMBL" id="JACGCM010002686">
    <property type="protein sequence ID" value="KAF6136576.1"/>
    <property type="molecule type" value="Genomic_DNA"/>
</dbReference>
<sequence>MLVVFKQVESWLNDLSEELSERIQSDFDTNKRVAHTLTLHARAYKTNDSDSHKKFPSRSCPLRYGTPKIQEDAMKLFDSGLREFLSSYRIDIQGNQSNTWGVTALSISASKILFTTPVSMPKTNTDDINLFAPSTAVTIKNPDDGFATRIIGGSGTKLRVKTAAGTSGIKGAIAATLLGLPAESIKFAIDLIEVPEGVQGRPHDKVLEFDGKSDADAFIDWLDKVEKFFKYKCYGDPKQNKDPSCSSEQPCDEVFHNTLLLGASGTENGSELDKNEAEKTEINCIRPLLDQEEQKKEIPNHKGTSSILKFFHSQDPSCSSSKQPCNEVFHETLPLVTSGTENRSELNKNEAEETVINCIGPLLGREEQKIETPNHKGTNSILRFFQTQSSSGSSSQQACNGLSGDNIQSSSTSCVPNINNDRSKWSFNVEDIDPSVVDELPPEIQDEIRGLLRPVKRANTAKRGSSISHYFSPSKRK</sequence>
<dbReference type="OrthoDB" id="5723at2759"/>
<dbReference type="GO" id="GO:0009314">
    <property type="term" value="P:response to radiation"/>
    <property type="evidence" value="ECO:0007669"/>
    <property type="project" value="TreeGrafter"/>
</dbReference>
<dbReference type="PANTHER" id="PTHR45873">
    <property type="entry name" value="DNA POLYMERASE ETA"/>
    <property type="match status" value="1"/>
</dbReference>
<dbReference type="InterPro" id="IPR017961">
    <property type="entry name" value="DNA_pol_Y-fam_little_finger"/>
</dbReference>
<feature type="compositionally biased region" description="Polar residues" evidence="7">
    <location>
        <begin position="462"/>
        <end position="471"/>
    </location>
</feature>
<evidence type="ECO:0000259" key="8">
    <source>
        <dbReference type="Pfam" id="PF11799"/>
    </source>
</evidence>
<dbReference type="GO" id="GO:0003684">
    <property type="term" value="F:damaged DNA binding"/>
    <property type="evidence" value="ECO:0007669"/>
    <property type="project" value="InterPro"/>
</dbReference>
<keyword evidence="3" id="KW-0479">Metal-binding</keyword>
<protein>
    <recommendedName>
        <fullName evidence="8">DNA polymerase Y-family little finger domain-containing protein</fullName>
    </recommendedName>
</protein>
<evidence type="ECO:0000256" key="4">
    <source>
        <dbReference type="ARBA" id="ARBA00022763"/>
    </source>
</evidence>
<dbReference type="GO" id="GO:0003887">
    <property type="term" value="F:DNA-directed DNA polymerase activity"/>
    <property type="evidence" value="ECO:0007669"/>
    <property type="project" value="TreeGrafter"/>
</dbReference>
<comment type="caution">
    <text evidence="9">The sequence shown here is derived from an EMBL/GenBank/DDBJ whole genome shotgun (WGS) entry which is preliminary data.</text>
</comment>
<name>A0A7J7L1S1_9MAGN</name>
<evidence type="ECO:0000256" key="1">
    <source>
        <dbReference type="ARBA" id="ARBA00004123"/>
    </source>
</evidence>
<dbReference type="InterPro" id="IPR052230">
    <property type="entry name" value="DNA_polymerase_eta"/>
</dbReference>
<dbReference type="GO" id="GO:0046872">
    <property type="term" value="F:metal ion binding"/>
    <property type="evidence" value="ECO:0007669"/>
    <property type="project" value="UniProtKB-KW"/>
</dbReference>
<keyword evidence="2" id="KW-0808">Transferase</keyword>